<gene>
    <name evidence="1" type="ORF">TNO010_220089</name>
</gene>
<reference evidence="1 2" key="1">
    <citation type="submission" date="2017-11" db="EMBL/GenBank/DDBJ databases">
        <authorList>
            <person name="Duchaud E."/>
        </authorList>
    </citation>
    <scope>NUCLEOTIDE SEQUENCE [LARGE SCALE GENOMIC DNA]</scope>
    <source>
        <strain evidence="1 2">TNO010</strain>
    </source>
</reference>
<dbReference type="EMBL" id="OENE01000015">
    <property type="protein sequence ID" value="SOU88650.1"/>
    <property type="molecule type" value="Genomic_DNA"/>
</dbReference>
<evidence type="ECO:0008006" key="3">
    <source>
        <dbReference type="Google" id="ProtNLM"/>
    </source>
</evidence>
<accession>A0A2I2M9B5</accession>
<protein>
    <recommendedName>
        <fullName evidence="3">DUF2971 domain-containing protein</fullName>
    </recommendedName>
</protein>
<name>A0A2I2M9B5_9FLAO</name>
<dbReference type="Pfam" id="PF11185">
    <property type="entry name" value="DUF2971"/>
    <property type="match status" value="1"/>
</dbReference>
<dbReference type="Proteomes" id="UP000490060">
    <property type="component" value="Unassembled WGS sequence"/>
</dbReference>
<dbReference type="AlphaFoldDB" id="A0A2I2M9B5"/>
<dbReference type="InterPro" id="IPR021352">
    <property type="entry name" value="DUF2971"/>
</dbReference>
<evidence type="ECO:0000313" key="2">
    <source>
        <dbReference type="Proteomes" id="UP000490060"/>
    </source>
</evidence>
<organism evidence="1 2">
    <name type="scientific">Tenacibaculum finnmarkense genomovar ulcerans</name>
    <dbReference type="NCBI Taxonomy" id="2781388"/>
    <lineage>
        <taxon>Bacteria</taxon>
        <taxon>Pseudomonadati</taxon>
        <taxon>Bacteroidota</taxon>
        <taxon>Flavobacteriia</taxon>
        <taxon>Flavobacteriales</taxon>
        <taxon>Flavobacteriaceae</taxon>
        <taxon>Tenacibaculum</taxon>
        <taxon>Tenacibaculum finnmarkense</taxon>
    </lineage>
</organism>
<sequence length="285" mass="33922">MKNKIDDIFISDEIIYHYTKTQTVYEHILHTKKLRLSDRKTSNDPIENVIDRCIVKSSYGYLDTKKADNETADKVSKYILEKINNCKQLCFCKNNDNPELQKFMILPSEYYGFLKPRMWDQYGDKYNGVCLVFDKKILKENNPDTYSNDIEYINYEEFFRSNISIDLNNLYKIGLNEYCRDILEKIKNVSFLKHKDYSGENEYRFISFSNSETYLNIGNSLKAIIVSRKNLSNFADKRFIEFTTKNNIKLFYIKWDNSGYHIQSKEDYDKDLQMVSDLISRVKDN</sequence>
<evidence type="ECO:0000313" key="1">
    <source>
        <dbReference type="EMBL" id="SOU88650.1"/>
    </source>
</evidence>
<proteinExistence type="predicted"/>